<dbReference type="RefSeq" id="WP_097065226.1">
    <property type="nucleotide sequence ID" value="NZ_OBMI01000004.1"/>
</dbReference>
<evidence type="ECO:0000313" key="2">
    <source>
        <dbReference type="EMBL" id="SOB88337.1"/>
    </source>
</evidence>
<dbReference type="InterPro" id="IPR016181">
    <property type="entry name" value="Acyl_CoA_acyltransferase"/>
</dbReference>
<evidence type="ECO:0000313" key="3">
    <source>
        <dbReference type="Proteomes" id="UP000219494"/>
    </source>
</evidence>
<dbReference type="PROSITE" id="PS51186">
    <property type="entry name" value="GNAT"/>
    <property type="match status" value="1"/>
</dbReference>
<dbReference type="InterPro" id="IPR000182">
    <property type="entry name" value="GNAT_dom"/>
</dbReference>
<dbReference type="Proteomes" id="UP000219494">
    <property type="component" value="Unassembled WGS sequence"/>
</dbReference>
<dbReference type="EMBL" id="OBMI01000004">
    <property type="protein sequence ID" value="SOB88337.1"/>
    <property type="molecule type" value="Genomic_DNA"/>
</dbReference>
<dbReference type="Gene3D" id="3.40.630.30">
    <property type="match status" value="1"/>
</dbReference>
<dbReference type="OrthoDB" id="5295305at2"/>
<dbReference type="GO" id="GO:0016747">
    <property type="term" value="F:acyltransferase activity, transferring groups other than amino-acyl groups"/>
    <property type="evidence" value="ECO:0007669"/>
    <property type="project" value="InterPro"/>
</dbReference>
<reference evidence="2 3" key="1">
    <citation type="submission" date="2017-07" db="EMBL/GenBank/DDBJ databases">
        <authorList>
            <person name="Sun Z.S."/>
            <person name="Albrecht U."/>
            <person name="Echele G."/>
            <person name="Lee C.C."/>
        </authorList>
    </citation>
    <scope>NUCLEOTIDE SEQUENCE [LARGE SCALE GENOMIC DNA]</scope>
    <source>
        <strain evidence="2 3">CGMCC 1.12672</strain>
    </source>
</reference>
<dbReference type="AlphaFoldDB" id="A0A285R7K1"/>
<proteinExistence type="predicted"/>
<keyword evidence="2" id="KW-0808">Transferase</keyword>
<dbReference type="SUPFAM" id="SSF55729">
    <property type="entry name" value="Acyl-CoA N-acyltransferases (Nat)"/>
    <property type="match status" value="1"/>
</dbReference>
<evidence type="ECO:0000259" key="1">
    <source>
        <dbReference type="PROSITE" id="PS51186"/>
    </source>
</evidence>
<protein>
    <submittedName>
        <fullName evidence="2">Protein N-acetyltransferase, RimJ/RimL family</fullName>
    </submittedName>
</protein>
<keyword evidence="3" id="KW-1185">Reference proteome</keyword>
<feature type="domain" description="N-acetyltransferase" evidence="1">
    <location>
        <begin position="15"/>
        <end position="170"/>
    </location>
</feature>
<name>A0A285R7K1_9SPHN</name>
<dbReference type="PANTHER" id="PTHR43792">
    <property type="entry name" value="GNAT FAMILY, PUTATIVE (AFU_ORTHOLOGUE AFUA_3G00765)-RELATED-RELATED"/>
    <property type="match status" value="1"/>
</dbReference>
<dbReference type="PANTHER" id="PTHR43792:SF16">
    <property type="entry name" value="N-ACETYLTRANSFERASE DOMAIN-CONTAINING PROTEIN"/>
    <property type="match status" value="1"/>
</dbReference>
<sequence>MTAAALPDTFESARLRMRLQEVSDAEALHEAYGDAALMTWWSSAPHPSVERTRDYLTRSPDEAPFRGWVMIEAASGAVIGTLAAYDKRPGVTEIGYLLIRRFWGHGYAREGVERLVALIFAAGARKVIADTDPDNAASNALLERLGFTCEARLRAEWETHIGVRDSLMWGLLRDEWRG</sequence>
<gene>
    <name evidence="2" type="ORF">SAMN06297144_3488</name>
</gene>
<dbReference type="Pfam" id="PF13302">
    <property type="entry name" value="Acetyltransf_3"/>
    <property type="match status" value="1"/>
</dbReference>
<organism evidence="2 3">
    <name type="scientific">Sphingomonas guangdongensis</name>
    <dbReference type="NCBI Taxonomy" id="1141890"/>
    <lineage>
        <taxon>Bacteria</taxon>
        <taxon>Pseudomonadati</taxon>
        <taxon>Pseudomonadota</taxon>
        <taxon>Alphaproteobacteria</taxon>
        <taxon>Sphingomonadales</taxon>
        <taxon>Sphingomonadaceae</taxon>
        <taxon>Sphingomonas</taxon>
    </lineage>
</organism>
<dbReference type="InterPro" id="IPR051531">
    <property type="entry name" value="N-acetyltransferase"/>
</dbReference>
<accession>A0A285R7K1</accession>